<evidence type="ECO:0000256" key="8">
    <source>
        <dbReference type="ARBA" id="ARBA00022741"/>
    </source>
</evidence>
<evidence type="ECO:0000256" key="12">
    <source>
        <dbReference type="ARBA" id="ARBA00029757"/>
    </source>
</evidence>
<evidence type="ECO:0000256" key="9">
    <source>
        <dbReference type="ARBA" id="ARBA00022777"/>
    </source>
</evidence>
<comment type="pathway">
    <text evidence="2 13">Glycolipid biosynthesis; lipid IV(A) biosynthesis; lipid IV(A) from (3R)-3-hydroxytetradecanoyl-[acyl-carrier-protein] and UDP-N-acetyl-alpha-D-glucosamine: step 6/6.</text>
</comment>
<evidence type="ECO:0000256" key="13">
    <source>
        <dbReference type="HAMAP-Rule" id="MF_00409"/>
    </source>
</evidence>
<feature type="compositionally biased region" description="Low complexity" evidence="14">
    <location>
        <begin position="13"/>
        <end position="22"/>
    </location>
</feature>
<keyword evidence="8 13" id="KW-0547">Nucleotide-binding</keyword>
<dbReference type="InterPro" id="IPR027417">
    <property type="entry name" value="P-loop_NTPase"/>
</dbReference>
<reference evidence="15" key="1">
    <citation type="submission" date="2017-05" db="EMBL/GenBank/DDBJ databases">
        <title>Polyphasic characterization of four soil-derived phenanthrene-degrading Acidovorax strains and proposal of Acidovorax phenanthrenivorans sp. nov.</title>
        <authorList>
            <person name="Singleton D."/>
            <person name="Lee J."/>
            <person name="Dickey A.N."/>
            <person name="Stroud A."/>
            <person name="Scholl E.H."/>
            <person name="Wright F.A."/>
            <person name="Aitken M.D."/>
        </authorList>
    </citation>
    <scope>NUCLEOTIDE SEQUENCE</scope>
    <source>
        <strain evidence="15">P4</strain>
    </source>
</reference>
<comment type="function">
    <text evidence="1 13">Transfers the gamma-phosphate of ATP to the 4'-position of a tetraacyldisaccharide 1-phosphate intermediate (termed DS-1-P) to form tetraacyldisaccharide 1,4'-bis-phosphate (lipid IVA).</text>
</comment>
<name>A0A240UD84_9BURK</name>
<evidence type="ECO:0000256" key="5">
    <source>
        <dbReference type="ARBA" id="ARBA00022516"/>
    </source>
</evidence>
<dbReference type="RefSeq" id="WP_086927177.1">
    <property type="nucleotide sequence ID" value="NZ_CP021366.1"/>
</dbReference>
<organism evidence="15 16">
    <name type="scientific">Acidovorax carolinensis</name>
    <dbReference type="NCBI Taxonomy" id="553814"/>
    <lineage>
        <taxon>Bacteria</taxon>
        <taxon>Pseudomonadati</taxon>
        <taxon>Pseudomonadota</taxon>
        <taxon>Betaproteobacteria</taxon>
        <taxon>Burkholderiales</taxon>
        <taxon>Comamonadaceae</taxon>
        <taxon>Acidovorax</taxon>
    </lineage>
</organism>
<gene>
    <name evidence="13" type="primary">lpxK</name>
    <name evidence="15" type="ORF">CBP36_09095</name>
</gene>
<dbReference type="PANTHER" id="PTHR42724">
    <property type="entry name" value="TETRAACYLDISACCHARIDE 4'-KINASE"/>
    <property type="match status" value="1"/>
</dbReference>
<keyword evidence="11 13" id="KW-0443">Lipid metabolism</keyword>
<dbReference type="GO" id="GO:0009244">
    <property type="term" value="P:lipopolysaccharide core region biosynthetic process"/>
    <property type="evidence" value="ECO:0007669"/>
    <property type="project" value="TreeGrafter"/>
</dbReference>
<dbReference type="EC" id="2.7.1.130" evidence="3 13"/>
<comment type="similarity">
    <text evidence="13">Belongs to the LpxK family.</text>
</comment>
<keyword evidence="5 13" id="KW-0444">Lipid biosynthesis</keyword>
<evidence type="ECO:0000256" key="2">
    <source>
        <dbReference type="ARBA" id="ARBA00004870"/>
    </source>
</evidence>
<dbReference type="KEGG" id="acip:CBP36_09095"/>
<dbReference type="InterPro" id="IPR003758">
    <property type="entry name" value="LpxK"/>
</dbReference>
<evidence type="ECO:0000256" key="6">
    <source>
        <dbReference type="ARBA" id="ARBA00022556"/>
    </source>
</evidence>
<keyword evidence="10 13" id="KW-0067">ATP-binding</keyword>
<dbReference type="SUPFAM" id="SSF52540">
    <property type="entry name" value="P-loop containing nucleoside triphosphate hydrolases"/>
    <property type="match status" value="1"/>
</dbReference>
<evidence type="ECO:0000256" key="11">
    <source>
        <dbReference type="ARBA" id="ARBA00023098"/>
    </source>
</evidence>
<evidence type="ECO:0000313" key="16">
    <source>
        <dbReference type="Proteomes" id="UP000194440"/>
    </source>
</evidence>
<keyword evidence="16" id="KW-1185">Reference proteome</keyword>
<keyword evidence="6 13" id="KW-0441">Lipid A biosynthesis</keyword>
<keyword evidence="7 13" id="KW-0808">Transferase</keyword>
<evidence type="ECO:0000256" key="4">
    <source>
        <dbReference type="ARBA" id="ARBA00016436"/>
    </source>
</evidence>
<evidence type="ECO:0000256" key="3">
    <source>
        <dbReference type="ARBA" id="ARBA00012071"/>
    </source>
</evidence>
<dbReference type="HAMAP" id="MF_00409">
    <property type="entry name" value="LpxK"/>
    <property type="match status" value="1"/>
</dbReference>
<accession>A0A240UD84</accession>
<comment type="catalytic activity">
    <reaction evidence="13">
        <text>a lipid A disaccharide + ATP = a lipid IVA + ADP + H(+)</text>
        <dbReference type="Rhea" id="RHEA:67840"/>
        <dbReference type="ChEBI" id="CHEBI:15378"/>
        <dbReference type="ChEBI" id="CHEBI:30616"/>
        <dbReference type="ChEBI" id="CHEBI:176343"/>
        <dbReference type="ChEBI" id="CHEBI:176425"/>
        <dbReference type="ChEBI" id="CHEBI:456216"/>
        <dbReference type="EC" id="2.7.1.130"/>
    </reaction>
</comment>
<dbReference type="PANTHER" id="PTHR42724:SF1">
    <property type="entry name" value="TETRAACYLDISACCHARIDE 4'-KINASE, MITOCHONDRIAL-RELATED"/>
    <property type="match status" value="1"/>
</dbReference>
<feature type="binding site" evidence="13">
    <location>
        <begin position="81"/>
        <end position="88"/>
    </location>
    <ligand>
        <name>ATP</name>
        <dbReference type="ChEBI" id="CHEBI:30616"/>
    </ligand>
</feature>
<sequence length="357" mass="38181">MAAAGPQPPSPLPSTTAPASGSQQATGLARIWRSRGPAAWALWPLSLVYGALVALRRWLYRLQVLRSEHPGPPVIVVGNVIAGGAGKTPVVIALVRHLQAQGWQPGVISRGYGRSTHDCRAVRPDSPAQEVGDEPALIARATHAPVFVAPRRITAARALLAAHPGTNILVCDDGLQHLALARDLEICVFNSDGMGNGFLLPAGPLREPWPRPVDWVLHAGTRPAGHNPSFALQRRLAPHALRADGRQVPLASLRGGPVHAVAAVARPAEFFAMLRAQGLQLSSTEALPDHYDFNSWKRPSDKHITLICTEKDAVKLWPLHPDALAVPLMLELDPAFFAALDARLAPWRAAPLSSPSA</sequence>
<dbReference type="GO" id="GO:0005524">
    <property type="term" value="F:ATP binding"/>
    <property type="evidence" value="ECO:0007669"/>
    <property type="project" value="UniProtKB-UniRule"/>
</dbReference>
<dbReference type="NCBIfam" id="TIGR00682">
    <property type="entry name" value="lpxK"/>
    <property type="match status" value="1"/>
</dbReference>
<feature type="compositionally biased region" description="Pro residues" evidence="14">
    <location>
        <begin position="1"/>
        <end position="12"/>
    </location>
</feature>
<dbReference type="AlphaFoldDB" id="A0A240UD84"/>
<proteinExistence type="inferred from homology"/>
<keyword evidence="9 13" id="KW-0418">Kinase</keyword>
<dbReference type="OrthoDB" id="9766423at2"/>
<dbReference type="UniPathway" id="UPA00359">
    <property type="reaction ID" value="UER00482"/>
</dbReference>
<evidence type="ECO:0000313" key="15">
    <source>
        <dbReference type="EMBL" id="ART58980.1"/>
    </source>
</evidence>
<dbReference type="GO" id="GO:0009029">
    <property type="term" value="F:lipid-A 4'-kinase activity"/>
    <property type="evidence" value="ECO:0007669"/>
    <property type="project" value="UniProtKB-UniRule"/>
</dbReference>
<evidence type="ECO:0000256" key="7">
    <source>
        <dbReference type="ARBA" id="ARBA00022679"/>
    </source>
</evidence>
<dbReference type="GO" id="GO:0005886">
    <property type="term" value="C:plasma membrane"/>
    <property type="evidence" value="ECO:0007669"/>
    <property type="project" value="TreeGrafter"/>
</dbReference>
<feature type="region of interest" description="Disordered" evidence="14">
    <location>
        <begin position="1"/>
        <end position="23"/>
    </location>
</feature>
<dbReference type="Pfam" id="PF02606">
    <property type="entry name" value="LpxK"/>
    <property type="match status" value="1"/>
</dbReference>
<dbReference type="GO" id="GO:0009245">
    <property type="term" value="P:lipid A biosynthetic process"/>
    <property type="evidence" value="ECO:0007669"/>
    <property type="project" value="UniProtKB-UniRule"/>
</dbReference>
<protein>
    <recommendedName>
        <fullName evidence="4 13">Tetraacyldisaccharide 4'-kinase</fullName>
        <ecNumber evidence="3 13">2.7.1.130</ecNumber>
    </recommendedName>
    <alternativeName>
        <fullName evidence="12 13">Lipid A 4'-kinase</fullName>
    </alternativeName>
</protein>
<evidence type="ECO:0000256" key="10">
    <source>
        <dbReference type="ARBA" id="ARBA00022840"/>
    </source>
</evidence>
<evidence type="ECO:0000256" key="14">
    <source>
        <dbReference type="SAM" id="MobiDB-lite"/>
    </source>
</evidence>
<dbReference type="Proteomes" id="UP000194440">
    <property type="component" value="Chromosome"/>
</dbReference>
<dbReference type="EMBL" id="CP021366">
    <property type="protein sequence ID" value="ART58980.1"/>
    <property type="molecule type" value="Genomic_DNA"/>
</dbReference>
<evidence type="ECO:0000256" key="1">
    <source>
        <dbReference type="ARBA" id="ARBA00002274"/>
    </source>
</evidence>